<reference evidence="2 3" key="1">
    <citation type="submission" date="2019-04" db="EMBL/GenBank/DDBJ databases">
        <title>Phreatobacter aquaticus sp. nov.</title>
        <authorList>
            <person name="Choi A."/>
        </authorList>
    </citation>
    <scope>NUCLEOTIDE SEQUENCE [LARGE SCALE GENOMIC DNA]</scope>
    <source>
        <strain evidence="2 3">KCTC 52518</strain>
    </source>
</reference>
<dbReference type="RefSeq" id="WP_136961964.1">
    <property type="nucleotide sequence ID" value="NZ_CP039690.1"/>
</dbReference>
<proteinExistence type="predicted"/>
<dbReference type="OrthoDB" id="8478167at2"/>
<keyword evidence="3" id="KW-1185">Reference proteome</keyword>
<dbReference type="KEGG" id="pstg:E8M01_21185"/>
<evidence type="ECO:0000256" key="1">
    <source>
        <dbReference type="SAM" id="MobiDB-lite"/>
    </source>
</evidence>
<gene>
    <name evidence="2" type="ORF">E8M01_21185</name>
</gene>
<organism evidence="2 3">
    <name type="scientific">Phreatobacter stygius</name>
    <dbReference type="NCBI Taxonomy" id="1940610"/>
    <lineage>
        <taxon>Bacteria</taxon>
        <taxon>Pseudomonadati</taxon>
        <taxon>Pseudomonadota</taxon>
        <taxon>Alphaproteobacteria</taxon>
        <taxon>Hyphomicrobiales</taxon>
        <taxon>Phreatobacteraceae</taxon>
        <taxon>Phreatobacter</taxon>
    </lineage>
</organism>
<evidence type="ECO:0000313" key="2">
    <source>
        <dbReference type="EMBL" id="QCI66521.1"/>
    </source>
</evidence>
<feature type="region of interest" description="Disordered" evidence="1">
    <location>
        <begin position="1"/>
        <end position="20"/>
    </location>
</feature>
<dbReference type="Proteomes" id="UP000298781">
    <property type="component" value="Chromosome"/>
</dbReference>
<evidence type="ECO:0000313" key="3">
    <source>
        <dbReference type="Proteomes" id="UP000298781"/>
    </source>
</evidence>
<dbReference type="AlphaFoldDB" id="A0A4D7B168"/>
<sequence>MAVLGGLAGCGPQPGDLGRPRPNVMNDEIMPAIGNVAARERGEPVSGYSFTDAEREMRQLGYALIMPTHPLDRWNQYWAELRRTRIGDPVRFDPDPRGYGHTLAREDYRSSKARFIRMVDDMRADRSRIAPFCAKAVEVANADRIREGAIGYIANLSAVEIRSARDRIAENRMVVHWVRHGLAQHVQAYRGSLNTQLVATPEQEAVLAERELAALEADIARMDVICAGGAIRGRIDVEQAAPRYYPTTPEALVIK</sequence>
<accession>A0A4D7B168</accession>
<name>A0A4D7B168_9HYPH</name>
<dbReference type="EMBL" id="CP039690">
    <property type="protein sequence ID" value="QCI66521.1"/>
    <property type="molecule type" value="Genomic_DNA"/>
</dbReference>
<protein>
    <submittedName>
        <fullName evidence="2">Uncharacterized protein</fullName>
    </submittedName>
</protein>